<evidence type="ECO:0000259" key="1">
    <source>
        <dbReference type="Pfam" id="PF06985"/>
    </source>
</evidence>
<sequence>MADASTSAGSPFSRLDPLLRQIRLLRVDPDPSDLSAVLETVSLDDGPTYTALSYTWGTEYPIGAGITLRGPEHTSRVPVTKNLQAVLQHLCTAASGGGGGGMSDEHQQQQPTLTLWVDALCINQADTAEKSHQITLMKDVYSRAEETCVWLGPAAGDSDLAMETIGRLYAAGTYVLPDDDDDDALSEAHVRAINALMRREWWSRIWVVQEAMLSPKPVVRCGSASFPIEAFVHLDDIRRGWVRPEERYLANAEGRTRFLIQANIFQHILTDYPETKLTAGTGVTPLAEYARLCDRFNATDPRDKIYGLLGLAMPSDVQFLAPDYSQSVASIYTRATARFIIQYQELLWLQFDNDNKNPKHDLPSWCPDYSSEPGWPQRGYTTITAVRGDPYSASGSSCWGVNKLPMNGIFPTSSWGELHLPGLDLDAVEYVGPNPFMEPYTGHVLAERMENIRARNSQTRDNVLLWEKVVKDKWQRDGFPYDAMDRYDAFWMALMWDRDWEMRKVTSGHRQYFDAWLARADVDASYAMENSSSAGMDDVEVRRTFVKPFTDCCISRCHGRSFVITRKGYVGVTPFKTRVGDKITVLQGGTVPFVLRARTGVVPENGSVVTAGNVGSAKVRCEFVGEAFVLGIMEGQAVAEARQEDVKTFVLT</sequence>
<protein>
    <submittedName>
        <fullName evidence="2">Ankyrin and HET domain-containing protein</fullName>
    </submittedName>
</protein>
<dbReference type="InterPro" id="IPR010730">
    <property type="entry name" value="HET"/>
</dbReference>
<dbReference type="InterPro" id="IPR052895">
    <property type="entry name" value="HetReg/Transcr_Mod"/>
</dbReference>
<dbReference type="PANTHER" id="PTHR24148">
    <property type="entry name" value="ANKYRIN REPEAT DOMAIN-CONTAINING PROTEIN 39 HOMOLOG-RELATED"/>
    <property type="match status" value="1"/>
</dbReference>
<dbReference type="AlphaFoldDB" id="A0A2P5IAK1"/>
<dbReference type="PANTHER" id="PTHR24148:SF73">
    <property type="entry name" value="HET DOMAIN PROTEIN (AFU_ORTHOLOGUE AFUA_8G01020)"/>
    <property type="match status" value="1"/>
</dbReference>
<dbReference type="OrthoDB" id="3477286at2759"/>
<reference evidence="2" key="1">
    <citation type="submission" date="2017-09" db="EMBL/GenBank/DDBJ databases">
        <title>Polyketide synthases of a Diaporthe helianthi virulent isolate.</title>
        <authorList>
            <person name="Baroncelli R."/>
        </authorList>
    </citation>
    <scope>NUCLEOTIDE SEQUENCE [LARGE SCALE GENOMIC DNA]</scope>
    <source>
        <strain evidence="2">7/96</strain>
    </source>
</reference>
<organism evidence="2 3">
    <name type="scientific">Diaporthe helianthi</name>
    <dbReference type="NCBI Taxonomy" id="158607"/>
    <lineage>
        <taxon>Eukaryota</taxon>
        <taxon>Fungi</taxon>
        <taxon>Dikarya</taxon>
        <taxon>Ascomycota</taxon>
        <taxon>Pezizomycotina</taxon>
        <taxon>Sordariomycetes</taxon>
        <taxon>Sordariomycetidae</taxon>
        <taxon>Diaporthales</taxon>
        <taxon>Diaporthaceae</taxon>
        <taxon>Diaporthe</taxon>
    </lineage>
</organism>
<dbReference type="EMBL" id="MAVT02000106">
    <property type="protein sequence ID" value="POS79532.1"/>
    <property type="molecule type" value="Genomic_DNA"/>
</dbReference>
<evidence type="ECO:0000313" key="2">
    <source>
        <dbReference type="EMBL" id="POS79532.1"/>
    </source>
</evidence>
<dbReference type="Proteomes" id="UP000094444">
    <property type="component" value="Unassembled WGS sequence"/>
</dbReference>
<name>A0A2P5IAK1_DIAHE</name>
<dbReference type="InParanoid" id="A0A2P5IAK1"/>
<feature type="domain" description="Heterokaryon incompatibility" evidence="1">
    <location>
        <begin position="49"/>
        <end position="210"/>
    </location>
</feature>
<comment type="caution">
    <text evidence="2">The sequence shown here is derived from an EMBL/GenBank/DDBJ whole genome shotgun (WGS) entry which is preliminary data.</text>
</comment>
<dbReference type="Pfam" id="PF06985">
    <property type="entry name" value="HET"/>
    <property type="match status" value="1"/>
</dbReference>
<keyword evidence="3" id="KW-1185">Reference proteome</keyword>
<accession>A0A2P5IAK1</accession>
<dbReference type="Pfam" id="PF26639">
    <property type="entry name" value="Het-6_barrel"/>
    <property type="match status" value="1"/>
</dbReference>
<gene>
    <name evidence="2" type="ORF">DHEL01_v202062</name>
</gene>
<evidence type="ECO:0000313" key="3">
    <source>
        <dbReference type="Proteomes" id="UP000094444"/>
    </source>
</evidence>
<proteinExistence type="predicted"/>